<dbReference type="EMBL" id="NIQC01000003">
    <property type="protein sequence ID" value="OWZ84670.1"/>
    <property type="molecule type" value="Genomic_DNA"/>
</dbReference>
<dbReference type="InterPro" id="IPR036582">
    <property type="entry name" value="Mao_N_sf"/>
</dbReference>
<evidence type="ECO:0000313" key="2">
    <source>
        <dbReference type="EMBL" id="OWZ84670.1"/>
    </source>
</evidence>
<organism evidence="2 3">
    <name type="scientific">Natranaerobius trueperi</name>
    <dbReference type="NCBI Taxonomy" id="759412"/>
    <lineage>
        <taxon>Bacteria</taxon>
        <taxon>Bacillati</taxon>
        <taxon>Bacillota</taxon>
        <taxon>Clostridia</taxon>
        <taxon>Natranaerobiales</taxon>
        <taxon>Natranaerobiaceae</taxon>
        <taxon>Natranaerobius</taxon>
    </lineage>
</organism>
<sequence>MKLIYIVVILLVINFGNTTLASEHWNTIHTEDDLTLNSLIQEDNKLIAVGSDDYRGVIITSNNGTNWSTTTTDITDEFTGIAYNNDIWILVTKKGTIYSSEDLNTWEMQFDENNNRLSDIIWNDDEFIAIGDSGTVLTSQDGTDWETESISSNDLKGIAWNDDKTIVIEKNHNYAEVYILEDEEWERKVIDYEGLTGGYFPILNDITYNEEIEKFVSVGDYGTIFYYDEDDENDKLNWKKVEVADLNDHLYAIASNDEKFIAVGNNSTMVTSYNGRDWSKVGNQGKNHNLYDIVQYRNDFFALRAFNLEPRKSFIVTDQKDETVDVFINDELLAIKDQPAFIDNNNNTVVPLRTISDAFGAKTRWIGSKRLVTIETSEQNTKLYLDQDNSTTITKNNRLVVPLRFVSEKLGATVEWSQKDHAVYIEK</sequence>
<reference evidence="2 3" key="1">
    <citation type="submission" date="2017-06" db="EMBL/GenBank/DDBJ databases">
        <title>Draft Genome Sequence of Natranaerobius trueperi halophilic, alkalithermophilic bacteria from soda lakes.</title>
        <authorList>
            <person name="Zhao B."/>
        </authorList>
    </citation>
    <scope>NUCLEOTIDE SEQUENCE [LARGE SCALE GENOMIC DNA]</scope>
    <source>
        <strain evidence="2 3">DSM 18760</strain>
    </source>
</reference>
<dbReference type="Gene3D" id="3.30.457.10">
    <property type="entry name" value="Copper amine oxidase-like, N-terminal domain"/>
    <property type="match status" value="1"/>
</dbReference>
<dbReference type="SUPFAM" id="SSF110296">
    <property type="entry name" value="Oligoxyloglucan reducing end-specific cellobiohydrolase"/>
    <property type="match status" value="1"/>
</dbReference>
<feature type="domain" description="Copper amine oxidase-like N-terminal" evidence="1">
    <location>
        <begin position="328"/>
        <end position="425"/>
    </location>
</feature>
<accession>A0A226C2Q5</accession>
<evidence type="ECO:0000259" key="1">
    <source>
        <dbReference type="Pfam" id="PF07833"/>
    </source>
</evidence>
<proteinExistence type="predicted"/>
<keyword evidence="3" id="KW-1185">Reference proteome</keyword>
<dbReference type="AlphaFoldDB" id="A0A226C2Q5"/>
<dbReference type="Pfam" id="PF07833">
    <property type="entry name" value="Cu_amine_oxidN1"/>
    <property type="match status" value="1"/>
</dbReference>
<dbReference type="Gene3D" id="2.130.10.10">
    <property type="entry name" value="YVTN repeat-like/Quinoprotein amine dehydrogenase"/>
    <property type="match status" value="1"/>
</dbReference>
<comment type="caution">
    <text evidence="2">The sequence shown here is derived from an EMBL/GenBank/DDBJ whole genome shotgun (WGS) entry which is preliminary data.</text>
</comment>
<dbReference type="Proteomes" id="UP000214588">
    <property type="component" value="Unassembled WGS sequence"/>
</dbReference>
<protein>
    <recommendedName>
        <fullName evidence="1">Copper amine oxidase-like N-terminal domain-containing protein</fullName>
    </recommendedName>
</protein>
<dbReference type="InterPro" id="IPR015943">
    <property type="entry name" value="WD40/YVTN_repeat-like_dom_sf"/>
</dbReference>
<gene>
    <name evidence="2" type="ORF">CDO51_02600</name>
</gene>
<dbReference type="OrthoDB" id="1736288at2"/>
<name>A0A226C2Q5_9FIRM</name>
<evidence type="ECO:0000313" key="3">
    <source>
        <dbReference type="Proteomes" id="UP000214588"/>
    </source>
</evidence>
<dbReference type="InterPro" id="IPR012854">
    <property type="entry name" value="Cu_amine_oxidase-like_N"/>
</dbReference>
<dbReference type="SUPFAM" id="SSF55383">
    <property type="entry name" value="Copper amine oxidase, domain N"/>
    <property type="match status" value="1"/>
</dbReference>
<dbReference type="RefSeq" id="WP_089022740.1">
    <property type="nucleotide sequence ID" value="NZ_NIQC01000003.1"/>
</dbReference>